<gene>
    <name evidence="3" type="ORF">SpAn4DRAFT_4213</name>
</gene>
<reference evidence="4" key="1">
    <citation type="submission" date="2015-03" db="EMBL/GenBank/DDBJ databases">
        <authorList>
            <person name="Nijsse Bart"/>
        </authorList>
    </citation>
    <scope>NUCLEOTIDE SEQUENCE [LARGE SCALE GENOMIC DNA]</scope>
</reference>
<dbReference type="Proteomes" id="UP000049855">
    <property type="component" value="Unassembled WGS sequence"/>
</dbReference>
<evidence type="ECO:0000259" key="2">
    <source>
        <dbReference type="Pfam" id="PF14371"/>
    </source>
</evidence>
<dbReference type="AlphaFoldDB" id="A0A0U1L580"/>
<sequence>MSIVVKKMGMMATILICILTFTTTALAMSFSADIVSSDDGKTIKKEKIYMTNSKVRVETDEMVNILRMDKKLVWMLMPEDRMYMEQEFNLATAKNQKQTPTAEPPADEDEKIFILRETVNGYVADKYQINAKKQDSHYIWLSSDPGIMMQVKTAAIDGSWWQEFRNIRLGEPDPVLFEIPDGFSKMSMAMPGMFGNY</sequence>
<protein>
    <recommendedName>
        <fullName evidence="2">DUF4412 domain-containing protein</fullName>
    </recommendedName>
</protein>
<dbReference type="InterPro" id="IPR025524">
    <property type="entry name" value="DUF4412"/>
</dbReference>
<keyword evidence="4" id="KW-1185">Reference proteome</keyword>
<evidence type="ECO:0000313" key="4">
    <source>
        <dbReference type="Proteomes" id="UP000049855"/>
    </source>
</evidence>
<dbReference type="Pfam" id="PF14371">
    <property type="entry name" value="DUF4412"/>
    <property type="match status" value="1"/>
</dbReference>
<name>A0A0U1L580_9FIRM</name>
<feature type="chain" id="PRO_5006710778" description="DUF4412 domain-containing protein" evidence="1">
    <location>
        <begin position="28"/>
        <end position="197"/>
    </location>
</feature>
<dbReference type="RefSeq" id="WP_021166676.1">
    <property type="nucleotide sequence ID" value="NZ_CTRP01000015.1"/>
</dbReference>
<accession>A0A0U1L580</accession>
<evidence type="ECO:0000313" key="3">
    <source>
        <dbReference type="EMBL" id="CQR74856.1"/>
    </source>
</evidence>
<proteinExistence type="predicted"/>
<keyword evidence="1" id="KW-0732">Signal</keyword>
<evidence type="ECO:0000256" key="1">
    <source>
        <dbReference type="SAM" id="SignalP"/>
    </source>
</evidence>
<feature type="signal peptide" evidence="1">
    <location>
        <begin position="1"/>
        <end position="27"/>
    </location>
</feature>
<dbReference type="EMBL" id="CTRP01000015">
    <property type="protein sequence ID" value="CQR74856.1"/>
    <property type="molecule type" value="Genomic_DNA"/>
</dbReference>
<organism evidence="3 4">
    <name type="scientific">Sporomusa ovata</name>
    <dbReference type="NCBI Taxonomy" id="2378"/>
    <lineage>
        <taxon>Bacteria</taxon>
        <taxon>Bacillati</taxon>
        <taxon>Bacillota</taxon>
        <taxon>Negativicutes</taxon>
        <taxon>Selenomonadales</taxon>
        <taxon>Sporomusaceae</taxon>
        <taxon>Sporomusa</taxon>
    </lineage>
</organism>
<feature type="domain" description="DUF4412" evidence="2">
    <location>
        <begin position="44"/>
        <end position="144"/>
    </location>
</feature>